<dbReference type="OrthoDB" id="8841220at2759"/>
<feature type="transmembrane region" description="Helical" evidence="6">
    <location>
        <begin position="143"/>
        <end position="163"/>
    </location>
</feature>
<dbReference type="Pfam" id="PF03073">
    <property type="entry name" value="TspO_MBR"/>
    <property type="match status" value="1"/>
</dbReference>
<dbReference type="InterPro" id="IPR038330">
    <property type="entry name" value="TspO/MBR-related_sf"/>
</dbReference>
<organism evidence="7 8">
    <name type="scientific">Carpediemonas membranifera</name>
    <dbReference type="NCBI Taxonomy" id="201153"/>
    <lineage>
        <taxon>Eukaryota</taxon>
        <taxon>Metamonada</taxon>
        <taxon>Carpediemonas-like organisms</taxon>
        <taxon>Carpediemonas</taxon>
    </lineage>
</organism>
<dbReference type="GO" id="GO:0033013">
    <property type="term" value="P:tetrapyrrole metabolic process"/>
    <property type="evidence" value="ECO:0007669"/>
    <property type="project" value="UniProtKB-ARBA"/>
</dbReference>
<dbReference type="Proteomes" id="UP000717585">
    <property type="component" value="Unassembled WGS sequence"/>
</dbReference>
<evidence type="ECO:0000256" key="5">
    <source>
        <dbReference type="ARBA" id="ARBA00023136"/>
    </source>
</evidence>
<evidence type="ECO:0000313" key="8">
    <source>
        <dbReference type="Proteomes" id="UP000717585"/>
    </source>
</evidence>
<keyword evidence="8" id="KW-1185">Reference proteome</keyword>
<feature type="transmembrane region" description="Helical" evidence="6">
    <location>
        <begin position="202"/>
        <end position="225"/>
    </location>
</feature>
<dbReference type="EMBL" id="JAHDYR010000003">
    <property type="protein sequence ID" value="KAG9397100.1"/>
    <property type="molecule type" value="Genomic_DNA"/>
</dbReference>
<dbReference type="FunFam" id="1.20.1260.100:FF:000001">
    <property type="entry name" value="translocator protein 2"/>
    <property type="match status" value="1"/>
</dbReference>
<dbReference type="PANTHER" id="PTHR10057:SF0">
    <property type="entry name" value="TRANSLOCATOR PROTEIN"/>
    <property type="match status" value="1"/>
</dbReference>
<comment type="similarity">
    <text evidence="2">Belongs to the TspO/BZRP family.</text>
</comment>
<gene>
    <name evidence="7" type="ORF">J8273_1008</name>
</gene>
<keyword evidence="4 6" id="KW-1133">Transmembrane helix</keyword>
<dbReference type="Gene3D" id="1.20.1260.100">
    <property type="entry name" value="TspO/MBR protein"/>
    <property type="match status" value="1"/>
</dbReference>
<dbReference type="AlphaFoldDB" id="A0A8J6B168"/>
<evidence type="ECO:0000256" key="4">
    <source>
        <dbReference type="ARBA" id="ARBA00022989"/>
    </source>
</evidence>
<feature type="transmembrane region" description="Helical" evidence="6">
    <location>
        <begin position="113"/>
        <end position="131"/>
    </location>
</feature>
<dbReference type="PANTHER" id="PTHR10057">
    <property type="entry name" value="PERIPHERAL-TYPE BENZODIAZEPINE RECEPTOR"/>
    <property type="match status" value="1"/>
</dbReference>
<evidence type="ECO:0000313" key="7">
    <source>
        <dbReference type="EMBL" id="KAG9397100.1"/>
    </source>
</evidence>
<dbReference type="CDD" id="cd15904">
    <property type="entry name" value="TSPO_MBR"/>
    <property type="match status" value="1"/>
</dbReference>
<sequence length="230" mass="26274">MDESFVSRLTKRVGSAALYSLGIEEPWTPASTPNSVTGRLLSPKSPIGAFMKSPQTEYVQKARHLALNIGAHVIVFLLCLSYGYLPAFIGLFVNMDRSWYRSLRRPPLTPPGWIFGPMWTLLYALYSITLYRSLVEAFNKRRGYMLPLLTVVFTYAHVFNMIWTPLYFGFKRLDLAFFDIVLLVFMNYLCYATAGMVWKPSLVLYLPMVLWVMFACYLSAALYLLNGPSP</sequence>
<dbReference type="GO" id="GO:0016020">
    <property type="term" value="C:membrane"/>
    <property type="evidence" value="ECO:0007669"/>
    <property type="project" value="UniProtKB-SubCell"/>
</dbReference>
<keyword evidence="3 6" id="KW-0812">Transmembrane</keyword>
<evidence type="ECO:0000256" key="6">
    <source>
        <dbReference type="SAM" id="Phobius"/>
    </source>
</evidence>
<evidence type="ECO:0000256" key="3">
    <source>
        <dbReference type="ARBA" id="ARBA00022692"/>
    </source>
</evidence>
<dbReference type="InterPro" id="IPR004307">
    <property type="entry name" value="TspO_MBR"/>
</dbReference>
<name>A0A8J6B168_9EUKA</name>
<evidence type="ECO:0000256" key="2">
    <source>
        <dbReference type="ARBA" id="ARBA00007524"/>
    </source>
</evidence>
<reference evidence="7" key="1">
    <citation type="submission" date="2021-05" db="EMBL/GenBank/DDBJ databases">
        <title>A free-living protist that lacks canonical eukaryotic 1 DNA replication and segregation systems.</title>
        <authorList>
            <person name="Salas-Leiva D.E."/>
            <person name="Tromer E.C."/>
            <person name="Curtis B.A."/>
            <person name="Jerlstrom-Hultqvist J."/>
            <person name="Kolisko M."/>
            <person name="Yi Z."/>
            <person name="Salas-Leiva J.S."/>
            <person name="Gallot-Lavallee L."/>
            <person name="Kops G.J.P.L."/>
            <person name="Archibald J.M."/>
            <person name="Simpson A.G.B."/>
            <person name="Roger A.J."/>
        </authorList>
    </citation>
    <scope>NUCLEOTIDE SEQUENCE</scope>
    <source>
        <strain evidence="7">BICM</strain>
    </source>
</reference>
<protein>
    <submittedName>
        <fullName evidence="7">Mitochondrial outer membrane transporter</fullName>
    </submittedName>
</protein>
<comment type="subcellular location">
    <subcellularLocation>
        <location evidence="1">Membrane</location>
        <topology evidence="1">Multi-pass membrane protein</topology>
    </subcellularLocation>
</comment>
<proteinExistence type="inferred from homology"/>
<accession>A0A8J6B168</accession>
<comment type="caution">
    <text evidence="7">The sequence shown here is derived from an EMBL/GenBank/DDBJ whole genome shotgun (WGS) entry which is preliminary data.</text>
</comment>
<keyword evidence="5 6" id="KW-0472">Membrane</keyword>
<evidence type="ECO:0000256" key="1">
    <source>
        <dbReference type="ARBA" id="ARBA00004141"/>
    </source>
</evidence>
<feature type="transmembrane region" description="Helical" evidence="6">
    <location>
        <begin position="69"/>
        <end position="93"/>
    </location>
</feature>
<feature type="transmembrane region" description="Helical" evidence="6">
    <location>
        <begin position="175"/>
        <end position="195"/>
    </location>
</feature>